<evidence type="ECO:0000256" key="6">
    <source>
        <dbReference type="PROSITE-ProRule" id="PRU00433"/>
    </source>
</evidence>
<gene>
    <name evidence="9" type="ordered locus">Glov_1483</name>
</gene>
<dbReference type="SUPFAM" id="SSF53822">
    <property type="entry name" value="Periplasmic binding protein-like I"/>
    <property type="match status" value="1"/>
</dbReference>
<sequence length="563" mass="62792">MTLRTKLPAEQVLMVLLSIALCLALGAAAWAAPSDETMRFGEQMYRKGLLPSGAPIKAYVSGDVPVDGTSFTCVSCHLRSGLGSIEGEVITLPTNGRILYQPRRPFIPGSEFVPSYSNYAKYLPERPAYTDDSLAALILTGIDPTGRSVLKVMPRYDLGDKDMAIMISYLKSLSDQPPPGVTKEEIRFATVIVEGTDPVAVQSMLAPLQFSIDRKNSLATAAVKNHRVARMGYNMLGDLSALKFSLSRWTLKGAPATWLSQLEEYYRKEPVFALLGGISEGEWEPVHRFCEEKKIPNLFPVVDYPVLSDTDWYTLYFSRGVRQEGEAAARYLHGMAELFKGRPVLQLYRAGRKGQALAAGFRESWKTAGGGAITEVRLPANEKLTAKKVRQLVNRKNPAALVLWDDAASLPALSGLAAQKKRPGLVLASGTYLGKALWTIPEELRALLYLTYPYRLPQEDSRFDVNVKRVLQGRPLELYEQRIVRQSYLTGEVLGKALMMMRGEYYRDYLYDVIGMMSDMHYPLYERVSFGPGQRYASKGSYIVQLGSGRNPVLERRSEWVIP</sequence>
<proteinExistence type="inferred from homology"/>
<dbReference type="SUPFAM" id="SSF46626">
    <property type="entry name" value="Cytochrome c"/>
    <property type="match status" value="1"/>
</dbReference>
<dbReference type="InterPro" id="IPR028081">
    <property type="entry name" value="Leu-bd"/>
</dbReference>
<feature type="domain" description="Cytochrome c" evidence="8">
    <location>
        <begin position="48"/>
        <end position="174"/>
    </location>
</feature>
<keyword evidence="4 7" id="KW-0732">Signal</keyword>
<evidence type="ECO:0000256" key="1">
    <source>
        <dbReference type="ARBA" id="ARBA00010062"/>
    </source>
</evidence>
<protein>
    <submittedName>
        <fullName evidence="9">Cytochrome c family protein, putative</fullName>
    </submittedName>
</protein>
<dbReference type="Pfam" id="PF13458">
    <property type="entry name" value="Peripla_BP_6"/>
    <property type="match status" value="1"/>
</dbReference>
<evidence type="ECO:0000256" key="5">
    <source>
        <dbReference type="ARBA" id="ARBA00023004"/>
    </source>
</evidence>
<evidence type="ECO:0000259" key="8">
    <source>
        <dbReference type="PROSITE" id="PS51007"/>
    </source>
</evidence>
<evidence type="ECO:0000256" key="7">
    <source>
        <dbReference type="SAM" id="SignalP"/>
    </source>
</evidence>
<dbReference type="KEGG" id="glo:Glov_1483"/>
<evidence type="ECO:0000313" key="9">
    <source>
        <dbReference type="EMBL" id="ACD95202.1"/>
    </source>
</evidence>
<keyword evidence="5 6" id="KW-0408">Iron</keyword>
<dbReference type="PROSITE" id="PS51007">
    <property type="entry name" value="CYTC"/>
    <property type="match status" value="1"/>
</dbReference>
<keyword evidence="2 6" id="KW-0349">Heme</keyword>
<dbReference type="EMBL" id="CP001089">
    <property type="protein sequence ID" value="ACD95202.1"/>
    <property type="molecule type" value="Genomic_DNA"/>
</dbReference>
<dbReference type="InterPro" id="IPR036909">
    <property type="entry name" value="Cyt_c-like_dom_sf"/>
</dbReference>
<dbReference type="InterPro" id="IPR009056">
    <property type="entry name" value="Cyt_c-like_dom"/>
</dbReference>
<dbReference type="Proteomes" id="UP000002420">
    <property type="component" value="Chromosome"/>
</dbReference>
<accession>B3E8T4</accession>
<dbReference type="AlphaFoldDB" id="B3E8T4"/>
<evidence type="ECO:0000313" key="10">
    <source>
        <dbReference type="Proteomes" id="UP000002420"/>
    </source>
</evidence>
<keyword evidence="10" id="KW-1185">Reference proteome</keyword>
<dbReference type="GO" id="GO:0046872">
    <property type="term" value="F:metal ion binding"/>
    <property type="evidence" value="ECO:0007669"/>
    <property type="project" value="UniProtKB-KW"/>
</dbReference>
<feature type="signal peptide" evidence="7">
    <location>
        <begin position="1"/>
        <end position="31"/>
    </location>
</feature>
<dbReference type="HOGENOM" id="CLU_483802_0_0_7"/>
<dbReference type="InterPro" id="IPR028082">
    <property type="entry name" value="Peripla_BP_I"/>
</dbReference>
<dbReference type="GO" id="GO:0009055">
    <property type="term" value="F:electron transfer activity"/>
    <property type="evidence" value="ECO:0007669"/>
    <property type="project" value="InterPro"/>
</dbReference>
<dbReference type="OrthoDB" id="5558268at2"/>
<comment type="similarity">
    <text evidence="1">Belongs to the leucine-binding protein family.</text>
</comment>
<evidence type="ECO:0000256" key="3">
    <source>
        <dbReference type="ARBA" id="ARBA00022723"/>
    </source>
</evidence>
<feature type="chain" id="PRO_5002787649" evidence="7">
    <location>
        <begin position="32"/>
        <end position="563"/>
    </location>
</feature>
<dbReference type="STRING" id="398767.Glov_1483"/>
<keyword evidence="3 6" id="KW-0479">Metal-binding</keyword>
<dbReference type="RefSeq" id="WP_012469544.1">
    <property type="nucleotide sequence ID" value="NC_010814.1"/>
</dbReference>
<evidence type="ECO:0000256" key="4">
    <source>
        <dbReference type="ARBA" id="ARBA00022729"/>
    </source>
</evidence>
<name>B3E8T4_TRIL1</name>
<evidence type="ECO:0000256" key="2">
    <source>
        <dbReference type="ARBA" id="ARBA00022617"/>
    </source>
</evidence>
<dbReference type="Gene3D" id="3.40.50.2300">
    <property type="match status" value="2"/>
</dbReference>
<reference evidence="9 10" key="1">
    <citation type="submission" date="2008-05" db="EMBL/GenBank/DDBJ databases">
        <title>Complete sequence of chromosome of Geobacter lovleyi SZ.</title>
        <authorList>
            <consortium name="US DOE Joint Genome Institute"/>
            <person name="Lucas S."/>
            <person name="Copeland A."/>
            <person name="Lapidus A."/>
            <person name="Glavina del Rio T."/>
            <person name="Dalin E."/>
            <person name="Tice H."/>
            <person name="Bruce D."/>
            <person name="Goodwin L."/>
            <person name="Pitluck S."/>
            <person name="Chertkov O."/>
            <person name="Meincke L."/>
            <person name="Brettin T."/>
            <person name="Detter J.C."/>
            <person name="Han C."/>
            <person name="Tapia R."/>
            <person name="Kuske C.R."/>
            <person name="Schmutz J."/>
            <person name="Larimer F."/>
            <person name="Land M."/>
            <person name="Hauser L."/>
            <person name="Kyrpides N."/>
            <person name="Mikhailova N."/>
            <person name="Sung Y."/>
            <person name="Fletcher K.E."/>
            <person name="Ritalahti K.M."/>
            <person name="Loeffler F.E."/>
            <person name="Richardson P."/>
        </authorList>
    </citation>
    <scope>NUCLEOTIDE SEQUENCE [LARGE SCALE GENOMIC DNA]</scope>
    <source>
        <strain evidence="10">ATCC BAA-1151 / DSM 17278 / SZ</strain>
    </source>
</reference>
<dbReference type="GO" id="GO:0020037">
    <property type="term" value="F:heme binding"/>
    <property type="evidence" value="ECO:0007669"/>
    <property type="project" value="InterPro"/>
</dbReference>
<dbReference type="eggNOG" id="COG2010">
    <property type="taxonomic scope" value="Bacteria"/>
</dbReference>
<organism evidence="9 10">
    <name type="scientific">Trichlorobacter lovleyi (strain ATCC BAA-1151 / DSM 17278 / SZ)</name>
    <name type="common">Geobacter lovleyi</name>
    <dbReference type="NCBI Taxonomy" id="398767"/>
    <lineage>
        <taxon>Bacteria</taxon>
        <taxon>Pseudomonadati</taxon>
        <taxon>Thermodesulfobacteriota</taxon>
        <taxon>Desulfuromonadia</taxon>
        <taxon>Geobacterales</taxon>
        <taxon>Geobacteraceae</taxon>
        <taxon>Trichlorobacter</taxon>
    </lineage>
</organism>